<keyword evidence="4" id="KW-1185">Reference proteome</keyword>
<dbReference type="Proteomes" id="UP000237682">
    <property type="component" value="Unassembled WGS sequence"/>
</dbReference>
<keyword evidence="1" id="KW-0732">Signal</keyword>
<dbReference type="OrthoDB" id="6038785at2"/>
<dbReference type="PANTHER" id="PTHR38731">
    <property type="entry name" value="LIPL45-RELATED LIPOPROTEIN-RELATED"/>
    <property type="match status" value="1"/>
</dbReference>
<feature type="signal peptide" evidence="1">
    <location>
        <begin position="1"/>
        <end position="25"/>
    </location>
</feature>
<accession>A0A2S9Q5L6</accession>
<organism evidence="3 4">
    <name type="scientific">Labrys okinawensis</name>
    <dbReference type="NCBI Taxonomy" id="346911"/>
    <lineage>
        <taxon>Bacteria</taxon>
        <taxon>Pseudomonadati</taxon>
        <taxon>Pseudomonadota</taxon>
        <taxon>Alphaproteobacteria</taxon>
        <taxon>Hyphomicrobiales</taxon>
        <taxon>Xanthobacteraceae</taxon>
        <taxon>Labrys</taxon>
    </lineage>
</organism>
<comment type="caution">
    <text evidence="3">The sequence shown here is derived from an EMBL/GenBank/DDBJ whole genome shotgun (WGS) entry which is preliminary data.</text>
</comment>
<feature type="domain" description="FecR protein" evidence="2">
    <location>
        <begin position="67"/>
        <end position="164"/>
    </location>
</feature>
<evidence type="ECO:0000313" key="4">
    <source>
        <dbReference type="Proteomes" id="UP000237682"/>
    </source>
</evidence>
<dbReference type="AlphaFoldDB" id="A0A2S9Q5L6"/>
<evidence type="ECO:0000259" key="2">
    <source>
        <dbReference type="Pfam" id="PF04773"/>
    </source>
</evidence>
<evidence type="ECO:0000313" key="3">
    <source>
        <dbReference type="EMBL" id="PRH84649.1"/>
    </source>
</evidence>
<protein>
    <recommendedName>
        <fullName evidence="2">FecR protein domain-containing protein</fullName>
    </recommendedName>
</protein>
<feature type="chain" id="PRO_5015729407" description="FecR protein domain-containing protein" evidence="1">
    <location>
        <begin position="26"/>
        <end position="222"/>
    </location>
</feature>
<proteinExistence type="predicted"/>
<gene>
    <name evidence="3" type="ORF">C5L14_26045</name>
</gene>
<evidence type="ECO:0000256" key="1">
    <source>
        <dbReference type="SAM" id="SignalP"/>
    </source>
</evidence>
<dbReference type="PANTHER" id="PTHR38731:SF1">
    <property type="entry name" value="FECR PROTEIN DOMAIN-CONTAINING PROTEIN"/>
    <property type="match status" value="1"/>
</dbReference>
<dbReference type="RefSeq" id="WP_105864975.1">
    <property type="nucleotide sequence ID" value="NZ_PUEJ01000012.1"/>
</dbReference>
<name>A0A2S9Q5L6_9HYPH</name>
<sequence>MTSRFPRLALVLFILLAAFSTQTAAAQTAPAKQGPEVIGDVVGLTPAVHGSMSGRLEIGSSVHQGEKIVTGPSGVIELRFLDNTHLMLGSKSSVTLDSFVYAGNGKAKSVVLQFAKGAFRFATGDSAKSAYKIHAPQASIGVRGTKFQVDSRTPTSAITLYEGKTFICPPRRPIRYCKLVKPGETALVGEDRVIRIVPAASSPTEHCTGTPNSKICDTFGGK</sequence>
<dbReference type="Pfam" id="PF04773">
    <property type="entry name" value="FecR"/>
    <property type="match status" value="1"/>
</dbReference>
<dbReference type="Gene3D" id="2.60.120.1440">
    <property type="match status" value="1"/>
</dbReference>
<dbReference type="EMBL" id="PUEJ01000012">
    <property type="protein sequence ID" value="PRH84649.1"/>
    <property type="molecule type" value="Genomic_DNA"/>
</dbReference>
<dbReference type="InterPro" id="IPR006860">
    <property type="entry name" value="FecR"/>
</dbReference>
<reference evidence="3 4" key="1">
    <citation type="submission" date="2018-02" db="EMBL/GenBank/DDBJ databases">
        <title>Whole genome sequencing of endophytic bacterium.</title>
        <authorList>
            <person name="Eedara R."/>
            <person name="Podile A.R."/>
        </authorList>
    </citation>
    <scope>NUCLEOTIDE SEQUENCE [LARGE SCALE GENOMIC DNA]</scope>
    <source>
        <strain evidence="3 4">RP1T</strain>
    </source>
</reference>